<dbReference type="Proteomes" id="UP000324800">
    <property type="component" value="Unassembled WGS sequence"/>
</dbReference>
<feature type="compositionally biased region" description="Basic residues" evidence="1">
    <location>
        <begin position="12"/>
        <end position="21"/>
    </location>
</feature>
<reference evidence="2 3" key="1">
    <citation type="submission" date="2019-03" db="EMBL/GenBank/DDBJ databases">
        <title>Single cell metagenomics reveals metabolic interactions within the superorganism composed of flagellate Streblomastix strix and complex community of Bacteroidetes bacteria on its surface.</title>
        <authorList>
            <person name="Treitli S.C."/>
            <person name="Kolisko M."/>
            <person name="Husnik F."/>
            <person name="Keeling P."/>
            <person name="Hampl V."/>
        </authorList>
    </citation>
    <scope>NUCLEOTIDE SEQUENCE [LARGE SCALE GENOMIC DNA]</scope>
    <source>
        <strain evidence="2">ST1C</strain>
    </source>
</reference>
<comment type="caution">
    <text evidence="2">The sequence shown here is derived from an EMBL/GenBank/DDBJ whole genome shotgun (WGS) entry which is preliminary data.</text>
</comment>
<gene>
    <name evidence="2" type="ORF">EZS28_001419</name>
</gene>
<evidence type="ECO:0000313" key="3">
    <source>
        <dbReference type="Proteomes" id="UP000324800"/>
    </source>
</evidence>
<feature type="region of interest" description="Disordered" evidence="1">
    <location>
        <begin position="1"/>
        <end position="21"/>
    </location>
</feature>
<feature type="region of interest" description="Disordered" evidence="1">
    <location>
        <begin position="41"/>
        <end position="61"/>
    </location>
</feature>
<organism evidence="2 3">
    <name type="scientific">Streblomastix strix</name>
    <dbReference type="NCBI Taxonomy" id="222440"/>
    <lineage>
        <taxon>Eukaryota</taxon>
        <taxon>Metamonada</taxon>
        <taxon>Preaxostyla</taxon>
        <taxon>Oxymonadida</taxon>
        <taxon>Streblomastigidae</taxon>
        <taxon>Streblomastix</taxon>
    </lineage>
</organism>
<evidence type="ECO:0000256" key="1">
    <source>
        <dbReference type="SAM" id="MobiDB-lite"/>
    </source>
</evidence>
<dbReference type="EMBL" id="SNRW01000145">
    <property type="protein sequence ID" value="KAA6403061.1"/>
    <property type="molecule type" value="Genomic_DNA"/>
</dbReference>
<proteinExistence type="predicted"/>
<name>A0A5J4X724_9EUKA</name>
<sequence length="78" mass="9112">MPSQSFHITHEMKRKCCKTHPHHRAIMERKKWFRRQLTIDPTADADHQQGANGGNLKDNIGARDKAMEPNILHAQDEW</sequence>
<evidence type="ECO:0000313" key="2">
    <source>
        <dbReference type="EMBL" id="KAA6403061.1"/>
    </source>
</evidence>
<accession>A0A5J4X724</accession>
<dbReference type="AlphaFoldDB" id="A0A5J4X724"/>
<protein>
    <submittedName>
        <fullName evidence="2">Uncharacterized protein</fullName>
    </submittedName>
</protein>